<dbReference type="Pfam" id="PF02544">
    <property type="entry name" value="Steroid_dh"/>
    <property type="match status" value="1"/>
</dbReference>
<dbReference type="GO" id="GO:0102389">
    <property type="term" value="F:polyprenol reductase activity"/>
    <property type="evidence" value="ECO:0007669"/>
    <property type="project" value="UniProtKB-UniRule"/>
</dbReference>
<dbReference type="GO" id="GO:0160198">
    <property type="term" value="F:polyprenal reductase activity"/>
    <property type="evidence" value="ECO:0007669"/>
    <property type="project" value="UniProtKB-EC"/>
</dbReference>
<keyword evidence="8" id="KW-1185">Reference proteome</keyword>
<dbReference type="GO" id="GO:0016095">
    <property type="term" value="P:polyprenol catabolic process"/>
    <property type="evidence" value="ECO:0007669"/>
    <property type="project" value="UniProtKB-UniRule"/>
</dbReference>
<dbReference type="InterPro" id="IPR001104">
    <property type="entry name" value="3-oxo-5_a-steroid_4-DH_C"/>
</dbReference>
<organism evidence="7 8">
    <name type="scientific">Claviceps africana</name>
    <dbReference type="NCBI Taxonomy" id="83212"/>
    <lineage>
        <taxon>Eukaryota</taxon>
        <taxon>Fungi</taxon>
        <taxon>Dikarya</taxon>
        <taxon>Ascomycota</taxon>
        <taxon>Pezizomycotina</taxon>
        <taxon>Sordariomycetes</taxon>
        <taxon>Hypocreomycetidae</taxon>
        <taxon>Hypocreales</taxon>
        <taxon>Clavicipitaceae</taxon>
        <taxon>Claviceps</taxon>
    </lineage>
</organism>
<feature type="transmembrane region" description="Helical" evidence="5">
    <location>
        <begin position="129"/>
        <end position="153"/>
    </location>
</feature>
<dbReference type="AlphaFoldDB" id="A0A8K0J097"/>
<proteinExistence type="inferred from homology"/>
<comment type="subcellular location">
    <subcellularLocation>
        <location evidence="1">Endomembrane system</location>
        <topology evidence="1">Multi-pass membrane protein</topology>
    </subcellularLocation>
    <subcellularLocation>
        <location evidence="5">Endoplasmic reticulum membrane</location>
    </subcellularLocation>
</comment>
<gene>
    <name evidence="7" type="ORF">E4U42_000218</name>
</gene>
<evidence type="ECO:0000313" key="7">
    <source>
        <dbReference type="EMBL" id="KAG5914972.1"/>
    </source>
</evidence>
<comment type="similarity">
    <text evidence="5">Belongs to the steroid 5-alpha reductase family. Polyprenal reductase subfamily.</text>
</comment>
<dbReference type="Proteomes" id="UP000811619">
    <property type="component" value="Unassembled WGS sequence"/>
</dbReference>
<reference evidence="7" key="1">
    <citation type="journal article" date="2020" name="bioRxiv">
        <title>Whole genome comparisons of ergot fungi reveals the divergence and evolution of species within the genus Claviceps are the result of varying mechanisms driving genome evolution and host range expansion.</title>
        <authorList>
            <person name="Wyka S.A."/>
            <person name="Mondo S.J."/>
            <person name="Liu M."/>
            <person name="Dettman J."/>
            <person name="Nalam V."/>
            <person name="Broders K.D."/>
        </authorList>
    </citation>
    <scope>NUCLEOTIDE SEQUENCE</scope>
    <source>
        <strain evidence="7">CCC 489</strain>
    </source>
</reference>
<evidence type="ECO:0000259" key="6">
    <source>
        <dbReference type="Pfam" id="PF02544"/>
    </source>
</evidence>
<dbReference type="GO" id="GO:0003865">
    <property type="term" value="F:3-oxo-5-alpha-steroid 4-dehydrogenase activity"/>
    <property type="evidence" value="ECO:0007669"/>
    <property type="project" value="TreeGrafter"/>
</dbReference>
<sequence length="206" mass="22973">MGVVAAWQGRVRVRRPSAELGRVLVAWAMMAAQGGRRLFESLFVMRTGRTPMLAAHWVLALVFYAVVSVAVWVEGSGDIVESWHSGKRALLLTTRVPWTLAVFFTAWLKQNECHRYLAGLKKYTLPDRGLFKYIVCPHYTCECVIYLALSVMAAPPGNLFSTTLLCGLAFVVVNLAVTASSTKQWYADKFGADKVAHKWIMIPGMF</sequence>
<dbReference type="PROSITE" id="PS50244">
    <property type="entry name" value="S5A_REDUCTASE"/>
    <property type="match status" value="1"/>
</dbReference>
<keyword evidence="5" id="KW-0560">Oxidoreductase</keyword>
<dbReference type="GO" id="GO:0006488">
    <property type="term" value="P:dolichol-linked oligosaccharide biosynthetic process"/>
    <property type="evidence" value="ECO:0007669"/>
    <property type="project" value="UniProtKB-UniRule"/>
</dbReference>
<comment type="pathway">
    <text evidence="5">Protein modification; protein glycosylation.</text>
</comment>
<protein>
    <recommendedName>
        <fullName evidence="5">Polyprenal reductase</fullName>
        <ecNumber evidence="5">1.3.1.94</ecNumber>
    </recommendedName>
</protein>
<evidence type="ECO:0000256" key="1">
    <source>
        <dbReference type="ARBA" id="ARBA00004127"/>
    </source>
</evidence>
<feature type="transmembrane region" description="Helical" evidence="5">
    <location>
        <begin position="51"/>
        <end position="73"/>
    </location>
</feature>
<evidence type="ECO:0000256" key="5">
    <source>
        <dbReference type="RuleBase" id="RU367081"/>
    </source>
</evidence>
<feature type="transmembrane region" description="Helical" evidence="5">
    <location>
        <begin position="159"/>
        <end position="179"/>
    </location>
</feature>
<keyword evidence="3 5" id="KW-1133">Transmembrane helix</keyword>
<accession>A0A8K0J097</accession>
<comment type="caution">
    <text evidence="7">The sequence shown here is derived from an EMBL/GenBank/DDBJ whole genome shotgun (WGS) entry which is preliminary data.</text>
</comment>
<keyword evidence="2 5" id="KW-0812">Transmembrane</keyword>
<dbReference type="PANTHER" id="PTHR14624:SF0">
    <property type="entry name" value="POLYPRENOL REDUCTASE"/>
    <property type="match status" value="1"/>
</dbReference>
<keyword evidence="5" id="KW-0521">NADP</keyword>
<feature type="domain" description="3-oxo-5-alpha-steroid 4-dehydrogenase C-terminal" evidence="6">
    <location>
        <begin position="54"/>
        <end position="206"/>
    </location>
</feature>
<dbReference type="GO" id="GO:0005789">
    <property type="term" value="C:endoplasmic reticulum membrane"/>
    <property type="evidence" value="ECO:0007669"/>
    <property type="project" value="UniProtKB-SubCell"/>
</dbReference>
<evidence type="ECO:0000313" key="8">
    <source>
        <dbReference type="Proteomes" id="UP000811619"/>
    </source>
</evidence>
<comment type="catalytic activity">
    <reaction evidence="5">
        <text>a di-trans,poly-cis-dolichal + NADP(+) = a di-trans,poly-cis-polyprenal + NADPH + H(+)</text>
        <dbReference type="Rhea" id="RHEA:80727"/>
        <dbReference type="Rhea" id="RHEA-COMP:19536"/>
        <dbReference type="Rhea" id="RHEA-COMP:19537"/>
        <dbReference type="ChEBI" id="CHEBI:15378"/>
        <dbReference type="ChEBI" id="CHEBI:57783"/>
        <dbReference type="ChEBI" id="CHEBI:58349"/>
        <dbReference type="ChEBI" id="CHEBI:231623"/>
        <dbReference type="ChEBI" id="CHEBI:231637"/>
        <dbReference type="EC" id="1.3.1.94"/>
    </reaction>
    <physiologicalReaction direction="right-to-left" evidence="5">
        <dbReference type="Rhea" id="RHEA:80729"/>
    </physiologicalReaction>
</comment>
<dbReference type="OrthoDB" id="541710at2759"/>
<keyword evidence="4 5" id="KW-0472">Membrane</keyword>
<comment type="function">
    <text evidence="5">Plays a key role in early steps of protein N-linked glycosylation by being involved in the conversion of polyprenol into dolichol. Acts as a polyprenal reductase that mediates the reduction of polyprenal into dolichal in a NADP-dependent mechanism. Dolichols are required for the synthesis of dolichol-linked monosaccharides and the oligosaccharide precursor used for N-glycosylation.</text>
</comment>
<dbReference type="UniPathway" id="UPA00378"/>
<dbReference type="EC" id="1.3.1.94" evidence="5"/>
<dbReference type="PANTHER" id="PTHR14624">
    <property type="entry name" value="DFG10 PROTEIN"/>
    <property type="match status" value="1"/>
</dbReference>
<evidence type="ECO:0000256" key="4">
    <source>
        <dbReference type="ARBA" id="ARBA00023136"/>
    </source>
</evidence>
<evidence type="ECO:0000256" key="2">
    <source>
        <dbReference type="ARBA" id="ARBA00022692"/>
    </source>
</evidence>
<name>A0A8K0J097_9HYPO</name>
<dbReference type="EMBL" id="SRPY01001042">
    <property type="protein sequence ID" value="KAG5914972.1"/>
    <property type="molecule type" value="Genomic_DNA"/>
</dbReference>
<keyword evidence="5" id="KW-0256">Endoplasmic reticulum</keyword>
<dbReference type="InterPro" id="IPR039698">
    <property type="entry name" value="Dfg10/SRD5A3"/>
</dbReference>
<evidence type="ECO:0000256" key="3">
    <source>
        <dbReference type="ARBA" id="ARBA00022989"/>
    </source>
</evidence>
<feature type="transmembrane region" description="Helical" evidence="5">
    <location>
        <begin position="89"/>
        <end position="108"/>
    </location>
</feature>